<comment type="similarity">
    <text evidence="2 7">Belongs to the methyltransferase superfamily. L-isoaspartyl/D-aspartyl protein methyltransferase family.</text>
</comment>
<dbReference type="CDD" id="cd02440">
    <property type="entry name" value="AdoMet_MTases"/>
    <property type="match status" value="1"/>
</dbReference>
<dbReference type="FunFam" id="3.40.50.150:FF:000010">
    <property type="entry name" value="Protein-L-isoaspartate O-methyltransferase"/>
    <property type="match status" value="1"/>
</dbReference>
<evidence type="ECO:0000256" key="1">
    <source>
        <dbReference type="ARBA" id="ARBA00004496"/>
    </source>
</evidence>
<evidence type="ECO:0000313" key="9">
    <source>
        <dbReference type="EMBL" id="NVZ09064.1"/>
    </source>
</evidence>
<evidence type="ECO:0000256" key="6">
    <source>
        <dbReference type="ARBA" id="ARBA00022691"/>
    </source>
</evidence>
<comment type="subcellular location">
    <subcellularLocation>
        <location evidence="1 7">Cytoplasm</location>
    </subcellularLocation>
</comment>
<dbReference type="GO" id="GO:0032259">
    <property type="term" value="P:methylation"/>
    <property type="evidence" value="ECO:0007669"/>
    <property type="project" value="UniProtKB-KW"/>
</dbReference>
<accession>A0A850R5R5</accession>
<protein>
    <recommendedName>
        <fullName evidence="7">Protein-L-isoaspartate O-methyltransferase</fullName>
        <ecNumber evidence="7">2.1.1.77</ecNumber>
    </recommendedName>
    <alternativeName>
        <fullName evidence="7">L-isoaspartyl protein carboxyl methyltransferase</fullName>
    </alternativeName>
    <alternativeName>
        <fullName evidence="7">Protein L-isoaspartyl methyltransferase</fullName>
    </alternativeName>
    <alternativeName>
        <fullName evidence="7">Protein-beta-aspartate methyltransferase</fullName>
        <shortName evidence="7">PIMT</shortName>
    </alternativeName>
</protein>
<comment type="catalytic activity">
    <reaction evidence="7">
        <text>[protein]-L-isoaspartate + S-adenosyl-L-methionine = [protein]-L-isoaspartate alpha-methyl ester + S-adenosyl-L-homocysteine</text>
        <dbReference type="Rhea" id="RHEA:12705"/>
        <dbReference type="Rhea" id="RHEA-COMP:12143"/>
        <dbReference type="Rhea" id="RHEA-COMP:12144"/>
        <dbReference type="ChEBI" id="CHEBI:57856"/>
        <dbReference type="ChEBI" id="CHEBI:59789"/>
        <dbReference type="ChEBI" id="CHEBI:90596"/>
        <dbReference type="ChEBI" id="CHEBI:90598"/>
        <dbReference type="EC" id="2.1.1.77"/>
    </reaction>
</comment>
<keyword evidence="10" id="KW-1185">Reference proteome</keyword>
<dbReference type="PROSITE" id="PS01279">
    <property type="entry name" value="PCMT"/>
    <property type="match status" value="1"/>
</dbReference>
<dbReference type="PANTHER" id="PTHR11579:SF0">
    <property type="entry name" value="PROTEIN-L-ISOASPARTATE(D-ASPARTATE) O-METHYLTRANSFERASE"/>
    <property type="match status" value="1"/>
</dbReference>
<dbReference type="InterPro" id="IPR000682">
    <property type="entry name" value="PCMT"/>
</dbReference>
<name>A0A850R5R5_9GAMM</name>
<dbReference type="GO" id="GO:0030091">
    <property type="term" value="P:protein repair"/>
    <property type="evidence" value="ECO:0007669"/>
    <property type="project" value="UniProtKB-UniRule"/>
</dbReference>
<dbReference type="Gene3D" id="3.40.50.150">
    <property type="entry name" value="Vaccinia Virus protein VP39"/>
    <property type="match status" value="1"/>
</dbReference>
<evidence type="ECO:0000256" key="2">
    <source>
        <dbReference type="ARBA" id="ARBA00005369"/>
    </source>
</evidence>
<sequence length="255" mass="28023">MPRQKRLQRITRACSILGLGVLFIPAQATESEEAVMAERRHQLVEQIQAGVRATAGELGFDRLDPRVEQALRTVPRERFVPESERALAYLDSPLPIGEGQTISQPYIVAIMSQLLDVGPGDRVYELGTGSGYQAAVLAAMDVEVYTVEIVPELAERAARTLESLGYDRVRVRAGDGWLGWPEAAPFDAIIVTAAAPHIPRRLVEQLAPDGRLVIPMGAPDRVQWLAVFTRDEGGELVRRDLLPVRFVPVTGAMEP</sequence>
<keyword evidence="6 7" id="KW-0949">S-adenosyl-L-methionine</keyword>
<dbReference type="NCBIfam" id="TIGR00080">
    <property type="entry name" value="pimt"/>
    <property type="match status" value="1"/>
</dbReference>
<proteinExistence type="inferred from homology"/>
<keyword evidence="3 7" id="KW-0963">Cytoplasm</keyword>
<dbReference type="RefSeq" id="WP_176975837.1">
    <property type="nucleotide sequence ID" value="NZ_JABZEO010000004.1"/>
</dbReference>
<dbReference type="EMBL" id="JABZEO010000004">
    <property type="protein sequence ID" value="NVZ09064.1"/>
    <property type="molecule type" value="Genomic_DNA"/>
</dbReference>
<feature type="chain" id="PRO_5032688630" description="Protein-L-isoaspartate O-methyltransferase" evidence="8">
    <location>
        <begin position="29"/>
        <end position="255"/>
    </location>
</feature>
<dbReference type="HAMAP" id="MF_00090">
    <property type="entry name" value="PIMT"/>
    <property type="match status" value="1"/>
</dbReference>
<dbReference type="Pfam" id="PF01135">
    <property type="entry name" value="PCMT"/>
    <property type="match status" value="1"/>
</dbReference>
<dbReference type="NCBIfam" id="NF001453">
    <property type="entry name" value="PRK00312.1"/>
    <property type="match status" value="1"/>
</dbReference>
<evidence type="ECO:0000256" key="8">
    <source>
        <dbReference type="SAM" id="SignalP"/>
    </source>
</evidence>
<dbReference type="GO" id="GO:0005737">
    <property type="term" value="C:cytoplasm"/>
    <property type="evidence" value="ECO:0007669"/>
    <property type="project" value="UniProtKB-SubCell"/>
</dbReference>
<dbReference type="GO" id="GO:0004719">
    <property type="term" value="F:protein-L-isoaspartate (D-aspartate) O-methyltransferase activity"/>
    <property type="evidence" value="ECO:0007669"/>
    <property type="project" value="UniProtKB-UniRule"/>
</dbReference>
<dbReference type="EC" id="2.1.1.77" evidence="7"/>
<dbReference type="InterPro" id="IPR029063">
    <property type="entry name" value="SAM-dependent_MTases_sf"/>
</dbReference>
<evidence type="ECO:0000256" key="3">
    <source>
        <dbReference type="ARBA" id="ARBA00022490"/>
    </source>
</evidence>
<evidence type="ECO:0000256" key="4">
    <source>
        <dbReference type="ARBA" id="ARBA00022603"/>
    </source>
</evidence>
<dbReference type="SUPFAM" id="SSF53335">
    <property type="entry name" value="S-adenosyl-L-methionine-dependent methyltransferases"/>
    <property type="match status" value="1"/>
</dbReference>
<dbReference type="Proteomes" id="UP000592294">
    <property type="component" value="Unassembled WGS sequence"/>
</dbReference>
<keyword evidence="8" id="KW-0732">Signal</keyword>
<keyword evidence="5 7" id="KW-0808">Transferase</keyword>
<keyword evidence="4 7" id="KW-0489">Methyltransferase</keyword>
<dbReference type="PANTHER" id="PTHR11579">
    <property type="entry name" value="PROTEIN-L-ISOASPARTATE O-METHYLTRANSFERASE"/>
    <property type="match status" value="1"/>
</dbReference>
<feature type="active site" evidence="7">
    <location>
        <position position="103"/>
    </location>
</feature>
<comment type="function">
    <text evidence="7">Catalyzes the methyl esterification of L-isoaspartyl residues in peptides and proteins that result from spontaneous decomposition of normal L-aspartyl and L-asparaginyl residues. It plays a role in the repair and/or degradation of damaged proteins.</text>
</comment>
<evidence type="ECO:0000256" key="7">
    <source>
        <dbReference type="HAMAP-Rule" id="MF_00090"/>
    </source>
</evidence>
<gene>
    <name evidence="7" type="primary">pcm</name>
    <name evidence="9" type="ORF">HW932_07290</name>
</gene>
<organism evidence="9 10">
    <name type="scientific">Allochromatium humboldtianum</name>
    <dbReference type="NCBI Taxonomy" id="504901"/>
    <lineage>
        <taxon>Bacteria</taxon>
        <taxon>Pseudomonadati</taxon>
        <taxon>Pseudomonadota</taxon>
        <taxon>Gammaproteobacteria</taxon>
        <taxon>Chromatiales</taxon>
        <taxon>Chromatiaceae</taxon>
        <taxon>Allochromatium</taxon>
    </lineage>
</organism>
<feature type="signal peptide" evidence="8">
    <location>
        <begin position="1"/>
        <end position="28"/>
    </location>
</feature>
<comment type="caution">
    <text evidence="9">The sequence shown here is derived from an EMBL/GenBank/DDBJ whole genome shotgun (WGS) entry which is preliminary data.</text>
</comment>
<evidence type="ECO:0000313" key="10">
    <source>
        <dbReference type="Proteomes" id="UP000592294"/>
    </source>
</evidence>
<evidence type="ECO:0000256" key="5">
    <source>
        <dbReference type="ARBA" id="ARBA00022679"/>
    </source>
</evidence>
<reference evidence="9 10" key="1">
    <citation type="submission" date="2020-06" db="EMBL/GenBank/DDBJ databases">
        <title>Whole-genome sequence of Allochromatium humboldtianum DSM 21881, type strain.</title>
        <authorList>
            <person name="Kyndt J.A."/>
            <person name="Meyer T.E."/>
        </authorList>
    </citation>
    <scope>NUCLEOTIDE SEQUENCE [LARGE SCALE GENOMIC DNA]</scope>
    <source>
        <strain evidence="9 10">DSM 21881</strain>
    </source>
</reference>
<dbReference type="AlphaFoldDB" id="A0A850R5R5"/>